<feature type="domain" description="D-isomer specific 2-hydroxyacid dehydrogenase NAD-binding" evidence="3">
    <location>
        <begin position="6"/>
        <end position="180"/>
    </location>
</feature>
<sequence>MAEYVLAHVLQIERGLLQLHAQQKAKEWCEAPFREPRCLTSLTLGVLGPGDIGRVVGRRAQGIGLRTVALKRDGLAVPHFDEVLSELPALLGQCDYVVSLLPSTPATRGLLSGGALRNCRKGAVLINAGRGDVVDEESILLALAEGWLSHAVLDVFASEPLAPTSPLWTHPQVSITPHISAPSTPQDVADVFIQNLERYATGQDLLHVLDWKRGY</sequence>
<dbReference type="PANTHER" id="PTHR43333">
    <property type="entry name" value="2-HACID_DH_C DOMAIN-CONTAINING PROTEIN"/>
    <property type="match status" value="1"/>
</dbReference>
<organism evidence="4 5">
    <name type="scientific">Polarella glacialis</name>
    <name type="common">Dinoflagellate</name>
    <dbReference type="NCBI Taxonomy" id="89957"/>
    <lineage>
        <taxon>Eukaryota</taxon>
        <taxon>Sar</taxon>
        <taxon>Alveolata</taxon>
        <taxon>Dinophyceae</taxon>
        <taxon>Suessiales</taxon>
        <taxon>Suessiaceae</taxon>
        <taxon>Polarella</taxon>
    </lineage>
</organism>
<proteinExistence type="predicted"/>
<dbReference type="InterPro" id="IPR029753">
    <property type="entry name" value="D-isomer_DH_CS"/>
</dbReference>
<accession>A0A813FVH7</accession>
<dbReference type="FunFam" id="3.40.50.720:FF:000363">
    <property type="entry name" value="D-isomer specific 2-hydroxyacid dehydrogenase"/>
    <property type="match status" value="1"/>
</dbReference>
<dbReference type="Proteomes" id="UP000654075">
    <property type="component" value="Unassembled WGS sequence"/>
</dbReference>
<dbReference type="OMA" id="HEMIANG"/>
<dbReference type="PROSITE" id="PS00671">
    <property type="entry name" value="D_2_HYDROXYACID_DH_3"/>
    <property type="match status" value="1"/>
</dbReference>
<dbReference type="GO" id="GO:0016491">
    <property type="term" value="F:oxidoreductase activity"/>
    <property type="evidence" value="ECO:0007669"/>
    <property type="project" value="UniProtKB-KW"/>
</dbReference>
<keyword evidence="1" id="KW-0560">Oxidoreductase</keyword>
<dbReference type="InterPro" id="IPR006140">
    <property type="entry name" value="D-isomer_DH_NAD-bd"/>
</dbReference>
<dbReference type="InterPro" id="IPR036291">
    <property type="entry name" value="NAD(P)-bd_dom_sf"/>
</dbReference>
<dbReference type="CDD" id="cd05300">
    <property type="entry name" value="2-Hacid_dh_1"/>
    <property type="match status" value="1"/>
</dbReference>
<dbReference type="AlphaFoldDB" id="A0A813FVH7"/>
<gene>
    <name evidence="4" type="ORF">PGLA1383_LOCUS34200</name>
</gene>
<dbReference type="Pfam" id="PF02826">
    <property type="entry name" value="2-Hacid_dh_C"/>
    <property type="match status" value="1"/>
</dbReference>
<evidence type="ECO:0000256" key="1">
    <source>
        <dbReference type="ARBA" id="ARBA00023002"/>
    </source>
</evidence>
<dbReference type="GO" id="GO:0051287">
    <property type="term" value="F:NAD binding"/>
    <property type="evidence" value="ECO:0007669"/>
    <property type="project" value="InterPro"/>
</dbReference>
<dbReference type="EMBL" id="CAJNNV010025891">
    <property type="protein sequence ID" value="CAE8616515.1"/>
    <property type="molecule type" value="Genomic_DNA"/>
</dbReference>
<dbReference type="OrthoDB" id="418179at2759"/>
<evidence type="ECO:0000313" key="4">
    <source>
        <dbReference type="EMBL" id="CAE8616515.1"/>
    </source>
</evidence>
<evidence type="ECO:0000256" key="2">
    <source>
        <dbReference type="ARBA" id="ARBA00023027"/>
    </source>
</evidence>
<comment type="caution">
    <text evidence="4">The sequence shown here is derived from an EMBL/GenBank/DDBJ whole genome shotgun (WGS) entry which is preliminary data.</text>
</comment>
<reference evidence="4" key="1">
    <citation type="submission" date="2021-02" db="EMBL/GenBank/DDBJ databases">
        <authorList>
            <person name="Dougan E. K."/>
            <person name="Rhodes N."/>
            <person name="Thang M."/>
            <person name="Chan C."/>
        </authorList>
    </citation>
    <scope>NUCLEOTIDE SEQUENCE</scope>
</reference>
<evidence type="ECO:0000313" key="5">
    <source>
        <dbReference type="Proteomes" id="UP000654075"/>
    </source>
</evidence>
<dbReference type="Gene3D" id="3.40.50.720">
    <property type="entry name" value="NAD(P)-binding Rossmann-like Domain"/>
    <property type="match status" value="1"/>
</dbReference>
<evidence type="ECO:0000259" key="3">
    <source>
        <dbReference type="Pfam" id="PF02826"/>
    </source>
</evidence>
<keyword evidence="2" id="KW-0520">NAD</keyword>
<protein>
    <recommendedName>
        <fullName evidence="3">D-isomer specific 2-hydroxyacid dehydrogenase NAD-binding domain-containing protein</fullName>
    </recommendedName>
</protein>
<keyword evidence="5" id="KW-1185">Reference proteome</keyword>
<dbReference type="SUPFAM" id="SSF51735">
    <property type="entry name" value="NAD(P)-binding Rossmann-fold domains"/>
    <property type="match status" value="1"/>
</dbReference>
<name>A0A813FVH7_POLGL</name>
<dbReference type="PANTHER" id="PTHR43333:SF1">
    <property type="entry name" value="D-ISOMER SPECIFIC 2-HYDROXYACID DEHYDROGENASE NAD-BINDING DOMAIN-CONTAINING PROTEIN"/>
    <property type="match status" value="1"/>
</dbReference>